<feature type="transmembrane region" description="Helical" evidence="9">
    <location>
        <begin position="66"/>
        <end position="85"/>
    </location>
</feature>
<feature type="transmembrane region" description="Helical" evidence="9">
    <location>
        <begin position="105"/>
        <end position="122"/>
    </location>
</feature>
<comment type="similarity">
    <text evidence="2 8">Belongs to the prokaryotic riboflavin transporter (P-RFT) (TC 2.A.87) family.</text>
</comment>
<dbReference type="AlphaFoldDB" id="G4D719"/>
<dbReference type="PANTHER" id="PTHR38438:SF1">
    <property type="entry name" value="RIBOFLAVIN TRANSPORTER RIBU"/>
    <property type="match status" value="1"/>
</dbReference>
<comment type="subcellular location">
    <subcellularLocation>
        <location evidence="1">Cell membrane</location>
        <topology evidence="1">Multi-pass membrane protein</topology>
    </subcellularLocation>
</comment>
<keyword evidence="11" id="KW-1185">Reference proteome</keyword>
<dbReference type="PATRIC" id="fig|997350.3.peg.2093"/>
<dbReference type="EMBL" id="AGBB01000254">
    <property type="protein sequence ID" value="EGY76302.1"/>
    <property type="molecule type" value="Genomic_DNA"/>
</dbReference>
<dbReference type="GO" id="GO:0032217">
    <property type="term" value="F:riboflavin transmembrane transporter activity"/>
    <property type="evidence" value="ECO:0007669"/>
    <property type="project" value="UniProtKB-UniRule"/>
</dbReference>
<protein>
    <recommendedName>
        <fullName evidence="8">Riboflavin transporter</fullName>
    </recommendedName>
</protein>
<dbReference type="Gene3D" id="1.10.1760.20">
    <property type="match status" value="1"/>
</dbReference>
<evidence type="ECO:0000256" key="8">
    <source>
        <dbReference type="PIRNR" id="PIRNR037778"/>
    </source>
</evidence>
<name>G4D719_9FIRM</name>
<evidence type="ECO:0000256" key="4">
    <source>
        <dbReference type="ARBA" id="ARBA00022475"/>
    </source>
</evidence>
<feature type="transmembrane region" description="Helical" evidence="9">
    <location>
        <begin position="185"/>
        <end position="208"/>
    </location>
</feature>
<dbReference type="InterPro" id="IPR025720">
    <property type="entry name" value="RibU"/>
</dbReference>
<keyword evidence="6 9" id="KW-1133">Transmembrane helix</keyword>
<evidence type="ECO:0000313" key="10">
    <source>
        <dbReference type="EMBL" id="EGY76302.1"/>
    </source>
</evidence>
<evidence type="ECO:0000256" key="5">
    <source>
        <dbReference type="ARBA" id="ARBA00022692"/>
    </source>
</evidence>
<evidence type="ECO:0000256" key="3">
    <source>
        <dbReference type="ARBA" id="ARBA00022448"/>
    </source>
</evidence>
<evidence type="ECO:0000256" key="6">
    <source>
        <dbReference type="ARBA" id="ARBA00022989"/>
    </source>
</evidence>
<organism evidence="10 11">
    <name type="scientific">Peptoniphilus indolicus ATCC 29427</name>
    <dbReference type="NCBI Taxonomy" id="997350"/>
    <lineage>
        <taxon>Bacteria</taxon>
        <taxon>Bacillati</taxon>
        <taxon>Bacillota</taxon>
        <taxon>Tissierellia</taxon>
        <taxon>Tissierellales</taxon>
        <taxon>Peptoniphilaceae</taxon>
        <taxon>Peptoniphilus</taxon>
    </lineage>
</organism>
<dbReference type="InterPro" id="IPR024529">
    <property type="entry name" value="ECF_trnsprt_substrate-spec"/>
</dbReference>
<comment type="function">
    <text evidence="8">Probably a riboflavin-binding protein that interacts with the energy-coupling factor (ECF) ABC-transporter complex.</text>
</comment>
<dbReference type="STRING" id="997350.HMPREF9129_2199"/>
<evidence type="ECO:0000256" key="9">
    <source>
        <dbReference type="SAM" id="Phobius"/>
    </source>
</evidence>
<dbReference type="GO" id="GO:0005886">
    <property type="term" value="C:plasma membrane"/>
    <property type="evidence" value="ECO:0007669"/>
    <property type="project" value="UniProtKB-SubCell"/>
</dbReference>
<reference evidence="10 11" key="1">
    <citation type="submission" date="2011-06" db="EMBL/GenBank/DDBJ databases">
        <authorList>
            <person name="Muzny D."/>
            <person name="Qin X."/>
            <person name="Deng J."/>
            <person name="Jiang H."/>
            <person name="Liu Y."/>
            <person name="Qu J."/>
            <person name="Song X.-Z."/>
            <person name="Zhang L."/>
            <person name="Thornton R."/>
            <person name="Coyle M."/>
            <person name="Francisco L."/>
            <person name="Jackson L."/>
            <person name="Javaid M."/>
            <person name="Korchina V."/>
            <person name="Kovar C."/>
            <person name="Mata R."/>
            <person name="Mathew T."/>
            <person name="Ngo R."/>
            <person name="Nguyen L."/>
            <person name="Nguyen N."/>
            <person name="Okwuonu G."/>
            <person name="Ongeri F."/>
            <person name="Pham C."/>
            <person name="Simmons D."/>
            <person name="Wilczek-Boney K."/>
            <person name="Hale W."/>
            <person name="Jakkamsetti A."/>
            <person name="Pham P."/>
            <person name="Ruth R."/>
            <person name="San Lucas F."/>
            <person name="Warren J."/>
            <person name="Zhang J."/>
            <person name="Zhao Z."/>
            <person name="Zhou C."/>
            <person name="Zhu D."/>
            <person name="Lee S."/>
            <person name="Bess C."/>
            <person name="Blankenburg K."/>
            <person name="Forbes L."/>
            <person name="Fu Q."/>
            <person name="Gubbala S."/>
            <person name="Hirani K."/>
            <person name="Jayaseelan J.C."/>
            <person name="Lara F."/>
            <person name="Munidasa M."/>
            <person name="Palculict T."/>
            <person name="Patil S."/>
            <person name="Pu L.-L."/>
            <person name="Saada N."/>
            <person name="Tang L."/>
            <person name="Weissenberger G."/>
            <person name="Zhu Y."/>
            <person name="Hemphill L."/>
            <person name="Shang Y."/>
            <person name="Youmans B."/>
            <person name="Ayvaz T."/>
            <person name="Ross M."/>
            <person name="Santibanez J."/>
            <person name="Aqrawi P."/>
            <person name="Gross S."/>
            <person name="Joshi V."/>
            <person name="Fowler G."/>
            <person name="Nazareth L."/>
            <person name="Reid J."/>
            <person name="Worley K."/>
            <person name="Petrosino J."/>
            <person name="Highlander S."/>
            <person name="Gibbs R."/>
        </authorList>
    </citation>
    <scope>NUCLEOTIDE SEQUENCE [LARGE SCALE GENOMIC DNA]</scope>
    <source>
        <strain evidence="10 11">ATCC 29427</strain>
    </source>
</reference>
<dbReference type="PANTHER" id="PTHR38438">
    <property type="entry name" value="RIBOFLAVIN TRANSPORTER RIBU"/>
    <property type="match status" value="1"/>
</dbReference>
<comment type="caution">
    <text evidence="10">The sequence shown here is derived from an EMBL/GenBank/DDBJ whole genome shotgun (WGS) entry which is preliminary data.</text>
</comment>
<dbReference type="HOGENOM" id="CLU_086673_1_0_9"/>
<proteinExistence type="inferred from homology"/>
<dbReference type="Pfam" id="PF12822">
    <property type="entry name" value="ECF_trnsprt"/>
    <property type="match status" value="1"/>
</dbReference>
<keyword evidence="4 8" id="KW-1003">Cell membrane</keyword>
<dbReference type="Proteomes" id="UP000003422">
    <property type="component" value="Unassembled WGS sequence"/>
</dbReference>
<accession>G4D719</accession>
<evidence type="ECO:0000313" key="11">
    <source>
        <dbReference type="Proteomes" id="UP000003422"/>
    </source>
</evidence>
<dbReference type="PIRSF" id="PIRSF037778">
    <property type="entry name" value="UCP037778_transp_RibU"/>
    <property type="match status" value="1"/>
</dbReference>
<keyword evidence="5 9" id="KW-0812">Transmembrane</keyword>
<evidence type="ECO:0000256" key="2">
    <source>
        <dbReference type="ARBA" id="ARBA00005540"/>
    </source>
</evidence>
<sequence length="217" mass="23666">MPRSFGAFFEPKFLGGLFMNKVNSKSNTKVMSRIGMLSAVAFLLMFFEFPLTFIAPSFIKLDISDLPAMVGAFTMGPVAGIIISAVKNVLHIALKGTSTGGVGELSNFIIASVLTGTAGIIYKRDNTFKGAIVGMLIGTVLMTIVATISNYFVIFPLYANFMPMEAIINAGKAVNSNINSLWDMMIYSLVPFNLIKGFLVSIVTMFIYKKISHLFRI</sequence>
<feature type="transmembrane region" description="Helical" evidence="9">
    <location>
        <begin position="131"/>
        <end position="154"/>
    </location>
</feature>
<gene>
    <name evidence="10" type="ORF">HMPREF9129_2199</name>
</gene>
<keyword evidence="7 8" id="KW-0472">Membrane</keyword>
<evidence type="ECO:0000256" key="1">
    <source>
        <dbReference type="ARBA" id="ARBA00004651"/>
    </source>
</evidence>
<keyword evidence="3 8" id="KW-0813">Transport</keyword>
<evidence type="ECO:0000256" key="7">
    <source>
        <dbReference type="ARBA" id="ARBA00023136"/>
    </source>
</evidence>
<dbReference type="eggNOG" id="COG3601">
    <property type="taxonomic scope" value="Bacteria"/>
</dbReference>
<feature type="transmembrane region" description="Helical" evidence="9">
    <location>
        <begin position="34"/>
        <end position="54"/>
    </location>
</feature>